<reference evidence="2" key="1">
    <citation type="journal article" date="2023" name="Nat. Plants">
        <title>Single-cell RNA sequencing provides a high-resolution roadmap for understanding the multicellular compartmentation of specialized metabolism.</title>
        <authorList>
            <person name="Sun S."/>
            <person name="Shen X."/>
            <person name="Li Y."/>
            <person name="Li Y."/>
            <person name="Wang S."/>
            <person name="Li R."/>
            <person name="Zhang H."/>
            <person name="Shen G."/>
            <person name="Guo B."/>
            <person name="Wei J."/>
            <person name="Xu J."/>
            <person name="St-Pierre B."/>
            <person name="Chen S."/>
            <person name="Sun C."/>
        </authorList>
    </citation>
    <scope>NUCLEOTIDE SEQUENCE [LARGE SCALE GENOMIC DNA]</scope>
</reference>
<protein>
    <submittedName>
        <fullName evidence="1">Uncharacterized protein</fullName>
    </submittedName>
</protein>
<accession>A0ACC0ANQ5</accession>
<name>A0ACC0ANQ5_CATRO</name>
<comment type="caution">
    <text evidence="1">The sequence shown here is derived from an EMBL/GenBank/DDBJ whole genome shotgun (WGS) entry which is preliminary data.</text>
</comment>
<keyword evidence="2" id="KW-1185">Reference proteome</keyword>
<evidence type="ECO:0000313" key="1">
    <source>
        <dbReference type="EMBL" id="KAI5661637.1"/>
    </source>
</evidence>
<organism evidence="1 2">
    <name type="scientific">Catharanthus roseus</name>
    <name type="common">Madagascar periwinkle</name>
    <name type="synonym">Vinca rosea</name>
    <dbReference type="NCBI Taxonomy" id="4058"/>
    <lineage>
        <taxon>Eukaryota</taxon>
        <taxon>Viridiplantae</taxon>
        <taxon>Streptophyta</taxon>
        <taxon>Embryophyta</taxon>
        <taxon>Tracheophyta</taxon>
        <taxon>Spermatophyta</taxon>
        <taxon>Magnoliopsida</taxon>
        <taxon>eudicotyledons</taxon>
        <taxon>Gunneridae</taxon>
        <taxon>Pentapetalae</taxon>
        <taxon>asterids</taxon>
        <taxon>lamiids</taxon>
        <taxon>Gentianales</taxon>
        <taxon>Apocynaceae</taxon>
        <taxon>Rauvolfioideae</taxon>
        <taxon>Vinceae</taxon>
        <taxon>Catharanthinae</taxon>
        <taxon>Catharanthus</taxon>
    </lineage>
</organism>
<proteinExistence type="predicted"/>
<sequence>MKRKRKSSKSKAKKHLIVETNDVTENAVTQNTEENSGLDQSENEESDSGVEAESQSPVASVPVEPPATVSSGGQNNEKAGKFVYGRRVKVKIKTSKTLDSQLTSSDKPTHSDTDKSSQQVELEKQASINEKMEDSGNSLSETNTGISGNPSKVSGAIRIKTSRGFSSSISPCSNAELMKGESAKLREPEIFKIDNRFDKQELDAALEVIRKVMKMDAAEPFNVPVNPVALGIPDYFDVIDTPMDFGTICSNLESGNKYMNSKDVYKDVQYIWGNCYKYNNKGDYILELMKRVKKNFTKYWTAAGLYSDHLEGTNGVDTSQTKESTSSTPGKMPAKGGPLNQVNKKRHGLKKHKDGCLCAICVMMRRRQEREESARMLEDPNEASDDYVDEEGRAEETSPVESPGGEYTSSNMDNSMEHDGGADLEERGGGIRSEDNISRRSQERAKDENETEMTDQEKEEVEISEHSQLGQRSQDQHKRHQPPNLEPANGVSNKTQREETSSQHEDDAVAIEQRKAKELMDKSQRAKMLERLQYLEKSMLFEICGTLFDDKHKSVWSGPHSLVKHDEDAPRKSSLLDAAITSFMKK</sequence>
<gene>
    <name evidence="1" type="ORF">M9H77_20960</name>
</gene>
<dbReference type="EMBL" id="CM044705">
    <property type="protein sequence ID" value="KAI5661637.1"/>
    <property type="molecule type" value="Genomic_DNA"/>
</dbReference>
<evidence type="ECO:0000313" key="2">
    <source>
        <dbReference type="Proteomes" id="UP001060085"/>
    </source>
</evidence>
<dbReference type="Proteomes" id="UP001060085">
    <property type="component" value="Linkage Group LG05"/>
</dbReference>